<sequence>MNRLLASNKEKAEKVSCYFCKKVFNNYQDLEAHLRAHQEEISGRKSSNYPAHFSNFMDIVSTIPNSISIVLPGSSFHRSGTKPSKLFLRTTSPLEFSKFCLNELSRVHASKCSENDVQNDSSLSAISPYLSSDSSHAEIHHSNPLLSAVSMPSAPSSFGDALMNFQHHSFSNFSDPACVTSLPDSGLGSNPLHGLKEYTAVGSFPPGHGPCSGQTGVGKYDKSSVNPDMMNSPKVPQISSSLPAETEEPQKSEPLLPFIEKEEIERLGILKDVEDSFSELGISFYDKE</sequence>
<keyword evidence="1" id="KW-0862">Zinc</keyword>
<accession>A0A833XW50</accession>
<name>A0A833XW50_JUGRE</name>
<dbReference type="Gramene" id="Jr04_11170_p1">
    <property type="protein sequence ID" value="cds.Jr04_11170_p1"/>
    <property type="gene ID" value="Jr04_11170"/>
</dbReference>
<dbReference type="Proteomes" id="UP000619265">
    <property type="component" value="Unassembled WGS sequence"/>
</dbReference>
<dbReference type="AlphaFoldDB" id="A0A833XW50"/>
<keyword evidence="1" id="KW-0479">Metal-binding</keyword>
<keyword evidence="1" id="KW-0863">Zinc-finger</keyword>
<evidence type="ECO:0000313" key="4">
    <source>
        <dbReference type="EMBL" id="KAF5472497.1"/>
    </source>
</evidence>
<protein>
    <recommendedName>
        <fullName evidence="3">C2H2-type domain-containing protein</fullName>
    </recommendedName>
</protein>
<dbReference type="InterPro" id="IPR013087">
    <property type="entry name" value="Znf_C2H2_type"/>
</dbReference>
<dbReference type="PROSITE" id="PS00028">
    <property type="entry name" value="ZINC_FINGER_C2H2_1"/>
    <property type="match status" value="1"/>
</dbReference>
<comment type="caution">
    <text evidence="4">The sequence shown here is derived from an EMBL/GenBank/DDBJ whole genome shotgun (WGS) entry which is preliminary data.</text>
</comment>
<proteinExistence type="predicted"/>
<organism evidence="4 5">
    <name type="scientific">Juglans regia</name>
    <name type="common">English walnut</name>
    <dbReference type="NCBI Taxonomy" id="51240"/>
    <lineage>
        <taxon>Eukaryota</taxon>
        <taxon>Viridiplantae</taxon>
        <taxon>Streptophyta</taxon>
        <taxon>Embryophyta</taxon>
        <taxon>Tracheophyta</taxon>
        <taxon>Spermatophyta</taxon>
        <taxon>Magnoliopsida</taxon>
        <taxon>eudicotyledons</taxon>
        <taxon>Gunneridae</taxon>
        <taxon>Pentapetalae</taxon>
        <taxon>rosids</taxon>
        <taxon>fabids</taxon>
        <taxon>Fagales</taxon>
        <taxon>Juglandaceae</taxon>
        <taxon>Juglans</taxon>
    </lineage>
</organism>
<evidence type="ECO:0000313" key="5">
    <source>
        <dbReference type="Proteomes" id="UP000619265"/>
    </source>
</evidence>
<gene>
    <name evidence="4" type="ORF">F2P56_009210</name>
</gene>
<reference evidence="4" key="2">
    <citation type="submission" date="2020-03" db="EMBL/GenBank/DDBJ databases">
        <title>Walnut 2.0.</title>
        <authorList>
            <person name="Marrano A."/>
            <person name="Britton M."/>
            <person name="Zimin A.V."/>
            <person name="Zaini P.A."/>
            <person name="Workman R."/>
            <person name="Puiu D."/>
            <person name="Bianco L."/>
            <person name="Allen B.J."/>
            <person name="Troggio M."/>
            <person name="Leslie C.A."/>
            <person name="Timp W."/>
            <person name="Dendekar A."/>
            <person name="Salzberg S.L."/>
            <person name="Neale D.B."/>
        </authorList>
    </citation>
    <scope>NUCLEOTIDE SEQUENCE</scope>
    <source>
        <tissue evidence="4">Leaves</tissue>
    </source>
</reference>
<dbReference type="GO" id="GO:0008270">
    <property type="term" value="F:zinc ion binding"/>
    <property type="evidence" value="ECO:0007669"/>
    <property type="project" value="UniProtKB-KW"/>
</dbReference>
<feature type="region of interest" description="Disordered" evidence="2">
    <location>
        <begin position="224"/>
        <end position="257"/>
    </location>
</feature>
<dbReference type="PROSITE" id="PS50157">
    <property type="entry name" value="ZINC_FINGER_C2H2_2"/>
    <property type="match status" value="1"/>
</dbReference>
<dbReference type="EMBL" id="LIHL02000004">
    <property type="protein sequence ID" value="KAF5472497.1"/>
    <property type="molecule type" value="Genomic_DNA"/>
</dbReference>
<feature type="domain" description="C2H2-type" evidence="3">
    <location>
        <begin position="15"/>
        <end position="42"/>
    </location>
</feature>
<evidence type="ECO:0000259" key="3">
    <source>
        <dbReference type="PROSITE" id="PS50157"/>
    </source>
</evidence>
<evidence type="ECO:0000256" key="2">
    <source>
        <dbReference type="SAM" id="MobiDB-lite"/>
    </source>
</evidence>
<reference evidence="4" key="1">
    <citation type="submission" date="2015-10" db="EMBL/GenBank/DDBJ databases">
        <authorList>
            <person name="Martinez-Garcia P.J."/>
            <person name="Crepeau M.W."/>
            <person name="Puiu D."/>
            <person name="Gonzalez-Ibeas D."/>
            <person name="Whalen J."/>
            <person name="Stevens K."/>
            <person name="Paul R."/>
            <person name="Butterfield T."/>
            <person name="Britton M."/>
            <person name="Reagan R."/>
            <person name="Chakraborty S."/>
            <person name="Walawage S.L."/>
            <person name="Vasquez-Gross H.A."/>
            <person name="Cardeno C."/>
            <person name="Famula R."/>
            <person name="Pratt K."/>
            <person name="Kuruganti S."/>
            <person name="Aradhya M.K."/>
            <person name="Leslie C.A."/>
            <person name="Dandekar A.M."/>
            <person name="Salzberg S.L."/>
            <person name="Wegrzyn J.L."/>
            <person name="Langley C.H."/>
            <person name="Neale D.B."/>
        </authorList>
    </citation>
    <scope>NUCLEOTIDE SEQUENCE</scope>
    <source>
        <tissue evidence="4">Leaves</tissue>
    </source>
</reference>
<evidence type="ECO:0000256" key="1">
    <source>
        <dbReference type="PROSITE-ProRule" id="PRU00042"/>
    </source>
</evidence>
<dbReference type="Gene3D" id="3.30.160.60">
    <property type="entry name" value="Classic Zinc Finger"/>
    <property type="match status" value="1"/>
</dbReference>